<accession>A0A0A9HFD9</accession>
<sequence>MPRTTWNPQGMAMCCCWKARRVGGARRAPRLPQGWWRSLMKIQRPIKLTMQRSHQMLLCRLFLTESLGVPVQTTAQPCSLLL</sequence>
<organism evidence="1">
    <name type="scientific">Arundo donax</name>
    <name type="common">Giant reed</name>
    <name type="synonym">Donax arundinaceus</name>
    <dbReference type="NCBI Taxonomy" id="35708"/>
    <lineage>
        <taxon>Eukaryota</taxon>
        <taxon>Viridiplantae</taxon>
        <taxon>Streptophyta</taxon>
        <taxon>Embryophyta</taxon>
        <taxon>Tracheophyta</taxon>
        <taxon>Spermatophyta</taxon>
        <taxon>Magnoliopsida</taxon>
        <taxon>Liliopsida</taxon>
        <taxon>Poales</taxon>
        <taxon>Poaceae</taxon>
        <taxon>PACMAD clade</taxon>
        <taxon>Arundinoideae</taxon>
        <taxon>Arundineae</taxon>
        <taxon>Arundo</taxon>
    </lineage>
</organism>
<protein>
    <submittedName>
        <fullName evidence="1">Uncharacterized protein</fullName>
    </submittedName>
</protein>
<proteinExistence type="predicted"/>
<dbReference type="EMBL" id="GBRH01161991">
    <property type="protein sequence ID" value="JAE35905.1"/>
    <property type="molecule type" value="Transcribed_RNA"/>
</dbReference>
<dbReference type="AlphaFoldDB" id="A0A0A9HFD9"/>
<evidence type="ECO:0000313" key="1">
    <source>
        <dbReference type="EMBL" id="JAE35905.1"/>
    </source>
</evidence>
<reference evidence="1" key="2">
    <citation type="journal article" date="2015" name="Data Brief">
        <title>Shoot transcriptome of the giant reed, Arundo donax.</title>
        <authorList>
            <person name="Barrero R.A."/>
            <person name="Guerrero F.D."/>
            <person name="Moolhuijzen P."/>
            <person name="Goolsby J.A."/>
            <person name="Tidwell J."/>
            <person name="Bellgard S.E."/>
            <person name="Bellgard M.I."/>
        </authorList>
    </citation>
    <scope>NUCLEOTIDE SEQUENCE</scope>
    <source>
        <tissue evidence="1">Shoot tissue taken approximately 20 cm above the soil surface</tissue>
    </source>
</reference>
<reference evidence="1" key="1">
    <citation type="submission" date="2014-09" db="EMBL/GenBank/DDBJ databases">
        <authorList>
            <person name="Magalhaes I.L.F."/>
            <person name="Oliveira U."/>
            <person name="Santos F.R."/>
            <person name="Vidigal T.H.D.A."/>
            <person name="Brescovit A.D."/>
            <person name="Santos A.J."/>
        </authorList>
    </citation>
    <scope>NUCLEOTIDE SEQUENCE</scope>
    <source>
        <tissue evidence="1">Shoot tissue taken approximately 20 cm above the soil surface</tissue>
    </source>
</reference>
<name>A0A0A9HFD9_ARUDO</name>